<proteinExistence type="predicted"/>
<gene>
    <name evidence="1" type="ORF">MENTE1834_LOCUS36205</name>
</gene>
<dbReference type="EMBL" id="CAVMJV010000071">
    <property type="protein sequence ID" value="CAK5088554.1"/>
    <property type="molecule type" value="Genomic_DNA"/>
</dbReference>
<sequence>MLLSPEQFARLIEYASYSSHKLLDMLTEFSHPEGMFYRYLSPDLQTIDFEGFNSFINCYFGAELPADLIQQLFLSFCPSTQELPQRRSSIIEETVKGVKNIFRKESTNLLKKENNRKESSIKNLSKQSVSGLFNGIIDLNKEQQQQILQQQQQSLSPVPDLEERRIPLKPLVCYLSLLEGAPPEDKLEFVFHVYDNDGNGYLDHKEVESIIEQMMNVARYQQWDTIELEPILRQMMQEIDYDNDGIVSLEEWKRGGLTTIPLLVLLGFDTEIKEDGFHIWRLRHFSKREFFLTFWMIGK</sequence>
<reference evidence="1" key="1">
    <citation type="submission" date="2023-11" db="EMBL/GenBank/DDBJ databases">
        <authorList>
            <person name="Poullet M."/>
        </authorList>
    </citation>
    <scope>NUCLEOTIDE SEQUENCE</scope>
    <source>
        <strain evidence="1">E1834</strain>
    </source>
</reference>
<keyword evidence="2" id="KW-1185">Reference proteome</keyword>
<accession>A0ACB1AB65</accession>
<evidence type="ECO:0000313" key="2">
    <source>
        <dbReference type="Proteomes" id="UP001497535"/>
    </source>
</evidence>
<dbReference type="Proteomes" id="UP001497535">
    <property type="component" value="Unassembled WGS sequence"/>
</dbReference>
<comment type="caution">
    <text evidence="1">The sequence shown here is derived from an EMBL/GenBank/DDBJ whole genome shotgun (WGS) entry which is preliminary data.</text>
</comment>
<evidence type="ECO:0000313" key="1">
    <source>
        <dbReference type="EMBL" id="CAK5088554.1"/>
    </source>
</evidence>
<name>A0ACB1AB65_MELEN</name>
<protein>
    <submittedName>
        <fullName evidence="1">Uncharacterized protein</fullName>
    </submittedName>
</protein>
<organism evidence="1 2">
    <name type="scientific">Meloidogyne enterolobii</name>
    <name type="common">Root-knot nematode worm</name>
    <name type="synonym">Meloidogyne mayaguensis</name>
    <dbReference type="NCBI Taxonomy" id="390850"/>
    <lineage>
        <taxon>Eukaryota</taxon>
        <taxon>Metazoa</taxon>
        <taxon>Ecdysozoa</taxon>
        <taxon>Nematoda</taxon>
        <taxon>Chromadorea</taxon>
        <taxon>Rhabditida</taxon>
        <taxon>Tylenchina</taxon>
        <taxon>Tylenchomorpha</taxon>
        <taxon>Tylenchoidea</taxon>
        <taxon>Meloidogynidae</taxon>
        <taxon>Meloidogyninae</taxon>
        <taxon>Meloidogyne</taxon>
    </lineage>
</organism>